<keyword evidence="4" id="KW-0521">NADP</keyword>
<comment type="caution">
    <text evidence="6">The sequence shown here is derived from an EMBL/GenBank/DDBJ whole genome shotgun (WGS) entry which is preliminary data.</text>
</comment>
<dbReference type="PANTHER" id="PTHR20275:SF26">
    <property type="entry name" value="NADH KINASE POS5, MITOCHONDRIAL"/>
    <property type="match status" value="1"/>
</dbReference>
<dbReference type="PANTHER" id="PTHR20275">
    <property type="entry name" value="NAD KINASE"/>
    <property type="match status" value="1"/>
</dbReference>
<dbReference type="InterPro" id="IPR017438">
    <property type="entry name" value="ATP-NAD_kinase_N"/>
</dbReference>
<reference evidence="6 7" key="1">
    <citation type="submission" date="2024-01" db="EMBL/GenBank/DDBJ databases">
        <authorList>
            <person name="Allen C."/>
            <person name="Tagirdzhanova G."/>
        </authorList>
    </citation>
    <scope>NUCLEOTIDE SEQUENCE [LARGE SCALE GENOMIC DNA]</scope>
</reference>
<dbReference type="HAMAP" id="MF_00361">
    <property type="entry name" value="NAD_kinase"/>
    <property type="match status" value="1"/>
</dbReference>
<dbReference type="Pfam" id="PF20143">
    <property type="entry name" value="NAD_kinase_C"/>
    <property type="match status" value="1"/>
</dbReference>
<name>A0ABP0BXZ8_9PEZI</name>
<evidence type="ECO:0000256" key="1">
    <source>
        <dbReference type="ARBA" id="ARBA00010995"/>
    </source>
</evidence>
<dbReference type="InterPro" id="IPR016064">
    <property type="entry name" value="NAD/diacylglycerol_kinase_sf"/>
</dbReference>
<keyword evidence="5" id="KW-0520">NAD</keyword>
<keyword evidence="2 6" id="KW-0808">Transferase</keyword>
<evidence type="ECO:0000256" key="3">
    <source>
        <dbReference type="ARBA" id="ARBA00022777"/>
    </source>
</evidence>
<keyword evidence="7" id="KW-1185">Reference proteome</keyword>
<dbReference type="InterPro" id="IPR017437">
    <property type="entry name" value="ATP-NAD_kinase_PpnK-typ_C"/>
</dbReference>
<evidence type="ECO:0000256" key="2">
    <source>
        <dbReference type="ARBA" id="ARBA00022679"/>
    </source>
</evidence>
<dbReference type="EMBL" id="CAWUHC010000049">
    <property type="protein sequence ID" value="CAK7224563.1"/>
    <property type="molecule type" value="Genomic_DNA"/>
</dbReference>
<evidence type="ECO:0000256" key="5">
    <source>
        <dbReference type="ARBA" id="ARBA00023027"/>
    </source>
</evidence>
<protein>
    <submittedName>
        <fullName evidence="6">NADH kinase pos5</fullName>
        <ecNumber evidence="6">2.7.1.86</ecNumber>
    </submittedName>
</protein>
<gene>
    <name evidence="6" type="primary">POS5</name>
    <name evidence="6" type="ORF">SBRCBS47491_005594</name>
</gene>
<dbReference type="GO" id="GO:0042736">
    <property type="term" value="F:NADH kinase activity"/>
    <property type="evidence" value="ECO:0007669"/>
    <property type="project" value="UniProtKB-EC"/>
</dbReference>
<comment type="similarity">
    <text evidence="1">Belongs to the NAD kinase family.</text>
</comment>
<dbReference type="Gene3D" id="3.40.50.10330">
    <property type="entry name" value="Probable inorganic polyphosphate/atp-NAD kinase, domain 1"/>
    <property type="match status" value="1"/>
</dbReference>
<dbReference type="InterPro" id="IPR002504">
    <property type="entry name" value="NADK"/>
</dbReference>
<evidence type="ECO:0000256" key="4">
    <source>
        <dbReference type="ARBA" id="ARBA00022857"/>
    </source>
</evidence>
<proteinExistence type="inferred from homology"/>
<dbReference type="Proteomes" id="UP001642406">
    <property type="component" value="Unassembled WGS sequence"/>
</dbReference>
<dbReference type="EC" id="2.7.1.86" evidence="6"/>
<accession>A0ABP0BXZ8</accession>
<keyword evidence="3 6" id="KW-0418">Kinase</keyword>
<organism evidence="6 7">
    <name type="scientific">Sporothrix bragantina</name>
    <dbReference type="NCBI Taxonomy" id="671064"/>
    <lineage>
        <taxon>Eukaryota</taxon>
        <taxon>Fungi</taxon>
        <taxon>Dikarya</taxon>
        <taxon>Ascomycota</taxon>
        <taxon>Pezizomycotina</taxon>
        <taxon>Sordariomycetes</taxon>
        <taxon>Sordariomycetidae</taxon>
        <taxon>Ophiostomatales</taxon>
        <taxon>Ophiostomataceae</taxon>
        <taxon>Sporothrix</taxon>
    </lineage>
</organism>
<dbReference type="Gene3D" id="2.60.200.30">
    <property type="entry name" value="Probable inorganic polyphosphate/atp-NAD kinase, domain 2"/>
    <property type="match status" value="1"/>
</dbReference>
<dbReference type="SUPFAM" id="SSF111331">
    <property type="entry name" value="NAD kinase/diacylglycerol kinase-like"/>
    <property type="match status" value="1"/>
</dbReference>
<sequence>MAARSASRALLRAFGQGNRQRLFSTTAARLQILDVAHLPDRIIPRYEETPASSLLSLHWPQPPRNVLIMPKLHAPHVTRSAIKFARHLAKNYPDLHLIFESRIANDIHAALPFPIYTITGNGDPTSLFPRKIDLITTLGGDGTILRAASLFSLHPSVPPILSFSMGSLGFLGEWKFDEYKSAWREVYMSGSGVAVDDLVGPHTQAASSNKSHLTTSASVEETAALGADGVVSWGSVRGQSMGVKRVSRMLLRNRLKVGVYDENGVNINDQLVPTSVSDASQGLGSSRAQSASQHTKAAQPPAFHAINELLIHRGPHPHLAIIDIFLNNHFLTEAVADGILVSTPTGSTAYSLSAGGSIIHPLVGSLLITPICPRSLSFRPLVLPLNTKVVMRLSPKNRGRELEVSIDGKRKTGVGIGMEVRVEGEYVGRTADGSWRGGVPCVIRAPKKGDANGVLEDDDGWVGGLNGLLKFNYPFGEVPS</sequence>
<evidence type="ECO:0000313" key="6">
    <source>
        <dbReference type="EMBL" id="CAK7224563.1"/>
    </source>
</evidence>
<dbReference type="Pfam" id="PF01513">
    <property type="entry name" value="NAD_kinase"/>
    <property type="match status" value="1"/>
</dbReference>
<evidence type="ECO:0000313" key="7">
    <source>
        <dbReference type="Proteomes" id="UP001642406"/>
    </source>
</evidence>